<reference evidence="4" key="1">
    <citation type="journal article" date="2018" name="Nat. Plants">
        <title>Whole-genome landscape of Medicago truncatula symbiotic genes.</title>
        <authorList>
            <person name="Pecrix Y."/>
            <person name="Staton S.E."/>
            <person name="Sallet E."/>
            <person name="Lelandais-Briere C."/>
            <person name="Moreau S."/>
            <person name="Carrere S."/>
            <person name="Blein T."/>
            <person name="Jardinaud M.F."/>
            <person name="Latrasse D."/>
            <person name="Zouine M."/>
            <person name="Zahm M."/>
            <person name="Kreplak J."/>
            <person name="Mayjonade B."/>
            <person name="Satge C."/>
            <person name="Perez M."/>
            <person name="Cauet S."/>
            <person name="Marande W."/>
            <person name="Chantry-Darmon C."/>
            <person name="Lopez-Roques C."/>
            <person name="Bouchez O."/>
            <person name="Berard A."/>
            <person name="Debelle F."/>
            <person name="Munos S."/>
            <person name="Bendahmane A."/>
            <person name="Berges H."/>
            <person name="Niebel A."/>
            <person name="Buitink J."/>
            <person name="Frugier F."/>
            <person name="Benhamed M."/>
            <person name="Crespi M."/>
            <person name="Gouzy J."/>
            <person name="Gamas P."/>
        </authorList>
    </citation>
    <scope>NUCLEOTIDE SEQUENCE [LARGE SCALE GENOMIC DNA]</scope>
    <source>
        <strain evidence="4">cv. Jemalong A17</strain>
    </source>
</reference>
<feature type="coiled-coil region" evidence="1">
    <location>
        <begin position="34"/>
        <end position="68"/>
    </location>
</feature>
<dbReference type="Proteomes" id="UP000265566">
    <property type="component" value="Chromosome 5"/>
</dbReference>
<comment type="caution">
    <text evidence="3">The sequence shown here is derived from an EMBL/GenBank/DDBJ whole genome shotgun (WGS) entry which is preliminary data.</text>
</comment>
<evidence type="ECO:0000313" key="3">
    <source>
        <dbReference type="EMBL" id="RHN55925.1"/>
    </source>
</evidence>
<keyword evidence="1" id="KW-0175">Coiled coil</keyword>
<dbReference type="EMBL" id="PSQE01000005">
    <property type="protein sequence ID" value="RHN55925.1"/>
    <property type="molecule type" value="Genomic_DNA"/>
</dbReference>
<feature type="compositionally biased region" description="Polar residues" evidence="2">
    <location>
        <begin position="1"/>
        <end position="13"/>
    </location>
</feature>
<accession>A0A396HX03</accession>
<feature type="compositionally biased region" description="Basic and acidic residues" evidence="2">
    <location>
        <begin position="14"/>
        <end position="29"/>
    </location>
</feature>
<evidence type="ECO:0000256" key="2">
    <source>
        <dbReference type="SAM" id="MobiDB-lite"/>
    </source>
</evidence>
<dbReference type="AlphaFoldDB" id="A0A396HX03"/>
<gene>
    <name evidence="3" type="ORF">MtrunA17_Chr5g0423751</name>
</gene>
<organism evidence="3 4">
    <name type="scientific">Medicago truncatula</name>
    <name type="common">Barrel medic</name>
    <name type="synonym">Medicago tribuloides</name>
    <dbReference type="NCBI Taxonomy" id="3880"/>
    <lineage>
        <taxon>Eukaryota</taxon>
        <taxon>Viridiplantae</taxon>
        <taxon>Streptophyta</taxon>
        <taxon>Embryophyta</taxon>
        <taxon>Tracheophyta</taxon>
        <taxon>Spermatophyta</taxon>
        <taxon>Magnoliopsida</taxon>
        <taxon>eudicotyledons</taxon>
        <taxon>Gunneridae</taxon>
        <taxon>Pentapetalae</taxon>
        <taxon>rosids</taxon>
        <taxon>fabids</taxon>
        <taxon>Fabales</taxon>
        <taxon>Fabaceae</taxon>
        <taxon>Papilionoideae</taxon>
        <taxon>50 kb inversion clade</taxon>
        <taxon>NPAAA clade</taxon>
        <taxon>Hologalegina</taxon>
        <taxon>IRL clade</taxon>
        <taxon>Trifolieae</taxon>
        <taxon>Medicago</taxon>
    </lineage>
</organism>
<dbReference type="Gramene" id="rna31219">
    <property type="protein sequence ID" value="RHN55925.1"/>
    <property type="gene ID" value="gene31219"/>
</dbReference>
<sequence>MQTSARNQEISNVEDTRKQMKPLEEKSEQDSELVASCDANISRWQQEIKELQSKIEAEEKKKAEIQDATLSSLQSQLEEKAKEAIQHLDNATILEADVEEIVATETLINTRMKDAKIVFD</sequence>
<feature type="region of interest" description="Disordered" evidence="2">
    <location>
        <begin position="1"/>
        <end position="34"/>
    </location>
</feature>
<proteinExistence type="predicted"/>
<protein>
    <submittedName>
        <fullName evidence="3">Uncharacterized protein</fullName>
    </submittedName>
</protein>
<evidence type="ECO:0000313" key="4">
    <source>
        <dbReference type="Proteomes" id="UP000265566"/>
    </source>
</evidence>
<name>A0A396HX03_MEDTR</name>
<evidence type="ECO:0000256" key="1">
    <source>
        <dbReference type="SAM" id="Coils"/>
    </source>
</evidence>